<reference evidence="7" key="2">
    <citation type="submission" date="2025-08" db="UniProtKB">
        <authorList>
            <consortium name="RefSeq"/>
        </authorList>
    </citation>
    <scope>IDENTIFICATION</scope>
    <source>
        <tissue evidence="7">Leaf</tissue>
    </source>
</reference>
<evidence type="ECO:0000256" key="3">
    <source>
        <dbReference type="ARBA" id="ARBA00022737"/>
    </source>
</evidence>
<dbReference type="PANTHER" id="PTHR19848">
    <property type="entry name" value="WD40 REPEAT PROTEIN"/>
    <property type="match status" value="1"/>
</dbReference>
<keyword evidence="2 5" id="KW-0853">WD repeat</keyword>
<sequence length="163" mass="18520">MFHVTPDGTLCLAAKLEGHGYSVTSLALSTDYVLRTGAFDHTGRQYSSPEEVRQAALKRYDQAKGKSGERLVSVSDDRRMFLWEQSFRTQLLRGDHDVVRHVCFSPNGQWIASAYFDTSVKIWDGVTGKYCATFIGHFDRVYQIRLGRFLENIGSPFHVSTNY</sequence>
<reference evidence="6" key="1">
    <citation type="journal article" date="2014" name="Nat. Commun.">
        <title>The emerging biofuel crop Camelina sativa retains a highly undifferentiated hexaploid genome structure.</title>
        <authorList>
            <person name="Kagale S."/>
            <person name="Koh C."/>
            <person name="Nixon J."/>
            <person name="Bollina V."/>
            <person name="Clarke W.E."/>
            <person name="Tuteja R."/>
            <person name="Spillane C."/>
            <person name="Robinson S.J."/>
            <person name="Links M.G."/>
            <person name="Clarke C."/>
            <person name="Higgins E.E."/>
            <person name="Huebert T."/>
            <person name="Sharpe A.G."/>
            <person name="Parkin I.A."/>
        </authorList>
    </citation>
    <scope>NUCLEOTIDE SEQUENCE [LARGE SCALE GENOMIC DNA]</scope>
    <source>
        <strain evidence="6">cv. DH55</strain>
    </source>
</reference>
<dbReference type="Gene3D" id="2.130.10.10">
    <property type="entry name" value="YVTN repeat-like/Quinoprotein amine dehydrogenase"/>
    <property type="match status" value="1"/>
</dbReference>
<comment type="subcellular location">
    <subcellularLocation>
        <location evidence="1">Nucleus</location>
    </subcellularLocation>
</comment>
<evidence type="ECO:0000313" key="6">
    <source>
        <dbReference type="Proteomes" id="UP000694864"/>
    </source>
</evidence>
<dbReference type="Pfam" id="PF00400">
    <property type="entry name" value="WD40"/>
    <property type="match status" value="1"/>
</dbReference>
<dbReference type="Proteomes" id="UP000694864">
    <property type="component" value="Chromosome 15"/>
</dbReference>
<evidence type="ECO:0000256" key="5">
    <source>
        <dbReference type="PROSITE-ProRule" id="PRU00221"/>
    </source>
</evidence>
<evidence type="ECO:0000256" key="2">
    <source>
        <dbReference type="ARBA" id="ARBA00022574"/>
    </source>
</evidence>
<feature type="repeat" description="WD" evidence="5">
    <location>
        <begin position="92"/>
        <end position="124"/>
    </location>
</feature>
<dbReference type="RefSeq" id="XP_019092521.1">
    <property type="nucleotide sequence ID" value="XM_019236976.1"/>
</dbReference>
<dbReference type="PROSITE" id="PS50082">
    <property type="entry name" value="WD_REPEATS_2"/>
    <property type="match status" value="1"/>
</dbReference>
<organism evidence="6 7">
    <name type="scientific">Camelina sativa</name>
    <name type="common">False flax</name>
    <name type="synonym">Myagrum sativum</name>
    <dbReference type="NCBI Taxonomy" id="90675"/>
    <lineage>
        <taxon>Eukaryota</taxon>
        <taxon>Viridiplantae</taxon>
        <taxon>Streptophyta</taxon>
        <taxon>Embryophyta</taxon>
        <taxon>Tracheophyta</taxon>
        <taxon>Spermatophyta</taxon>
        <taxon>Magnoliopsida</taxon>
        <taxon>eudicotyledons</taxon>
        <taxon>Gunneridae</taxon>
        <taxon>Pentapetalae</taxon>
        <taxon>rosids</taxon>
        <taxon>malvids</taxon>
        <taxon>Brassicales</taxon>
        <taxon>Brassicaceae</taxon>
        <taxon>Camelineae</taxon>
        <taxon>Camelina</taxon>
    </lineage>
</organism>
<accession>A0ABM1R0I3</accession>
<name>A0ABM1R0I3_CAMSA</name>
<dbReference type="SUPFAM" id="SSF50978">
    <property type="entry name" value="WD40 repeat-like"/>
    <property type="match status" value="1"/>
</dbReference>
<evidence type="ECO:0000256" key="4">
    <source>
        <dbReference type="ARBA" id="ARBA00023242"/>
    </source>
</evidence>
<keyword evidence="4" id="KW-0539">Nucleus</keyword>
<dbReference type="PROSITE" id="PS50294">
    <property type="entry name" value="WD_REPEATS_REGION"/>
    <property type="match status" value="1"/>
</dbReference>
<evidence type="ECO:0000256" key="1">
    <source>
        <dbReference type="ARBA" id="ARBA00004123"/>
    </source>
</evidence>
<keyword evidence="3" id="KW-0677">Repeat</keyword>
<proteinExistence type="predicted"/>
<dbReference type="InterPro" id="IPR036322">
    <property type="entry name" value="WD40_repeat_dom_sf"/>
</dbReference>
<dbReference type="InterPro" id="IPR001680">
    <property type="entry name" value="WD40_rpt"/>
</dbReference>
<keyword evidence="6" id="KW-1185">Reference proteome</keyword>
<dbReference type="SMART" id="SM00320">
    <property type="entry name" value="WD40"/>
    <property type="match status" value="2"/>
</dbReference>
<gene>
    <name evidence="7" type="primary">LOC104748042</name>
</gene>
<dbReference type="PANTHER" id="PTHR19848:SF0">
    <property type="entry name" value="NOTCHLESS PROTEIN HOMOLOG 1"/>
    <property type="match status" value="1"/>
</dbReference>
<protein>
    <submittedName>
        <fullName evidence="7">Notchless protein homolog</fullName>
    </submittedName>
</protein>
<evidence type="ECO:0000313" key="7">
    <source>
        <dbReference type="RefSeq" id="XP_019092521.1"/>
    </source>
</evidence>
<dbReference type="GeneID" id="104748042"/>
<dbReference type="InterPro" id="IPR015943">
    <property type="entry name" value="WD40/YVTN_repeat-like_dom_sf"/>
</dbReference>